<dbReference type="HOGENOM" id="CLU_2304070_0_0_9"/>
<dbReference type="KEGG" id="sri:SELR_14120"/>
<dbReference type="OrthoDB" id="192297at2"/>
<gene>
    <name evidence="2" type="ordered locus">SELR_14120</name>
</gene>
<reference evidence="2 3" key="1">
    <citation type="submission" date="2011-10" db="EMBL/GenBank/DDBJ databases">
        <title>Whole genome sequence of Selenomonas ruminantium subsp. lactilytica TAM6421.</title>
        <authorList>
            <person name="Oguchi A."/>
            <person name="Ankai A."/>
            <person name="Kaneko J."/>
            <person name="Yamada-Narita S."/>
            <person name="Fukui S."/>
            <person name="Takahashi M."/>
            <person name="Onodera T."/>
            <person name="Kojima S."/>
            <person name="Fushimi T."/>
            <person name="Abe N."/>
            <person name="Kamio Y."/>
            <person name="Yamazaki S."/>
            <person name="Fujita N."/>
        </authorList>
    </citation>
    <scope>NUCLEOTIDE SEQUENCE [LARGE SCALE GENOMIC DNA]</scope>
    <source>
        <strain evidence="3">NBRC 103574 / TAM6421</strain>
    </source>
</reference>
<evidence type="ECO:0000313" key="2">
    <source>
        <dbReference type="EMBL" id="BAL83120.1"/>
    </source>
</evidence>
<dbReference type="RefSeq" id="WP_014424557.1">
    <property type="nucleotide sequence ID" value="NC_017068.1"/>
</dbReference>
<dbReference type="eggNOG" id="COG3293">
    <property type="taxonomic scope" value="Bacteria"/>
</dbReference>
<protein>
    <submittedName>
        <fullName evidence="2">Putative transposase</fullName>
    </submittedName>
</protein>
<feature type="domain" description="Insertion element IS402-like" evidence="1">
    <location>
        <begin position="17"/>
        <end position="69"/>
    </location>
</feature>
<dbReference type="Proteomes" id="UP000007887">
    <property type="component" value="Chromosome"/>
</dbReference>
<proteinExistence type="predicted"/>
<dbReference type="PATRIC" id="fig|927704.6.peg.1460"/>
<organism evidence="2 3">
    <name type="scientific">Selenomonas ruminantium subsp. lactilytica (strain NBRC 103574 / TAM6421)</name>
    <dbReference type="NCBI Taxonomy" id="927704"/>
    <lineage>
        <taxon>Bacteria</taxon>
        <taxon>Bacillati</taxon>
        <taxon>Bacillota</taxon>
        <taxon>Negativicutes</taxon>
        <taxon>Selenomonadales</taxon>
        <taxon>Selenomonadaceae</taxon>
        <taxon>Selenomonas</taxon>
    </lineage>
</organism>
<dbReference type="EMBL" id="AP012292">
    <property type="protein sequence ID" value="BAL83120.1"/>
    <property type="molecule type" value="Genomic_DNA"/>
</dbReference>
<evidence type="ECO:0000313" key="3">
    <source>
        <dbReference type="Proteomes" id="UP000007887"/>
    </source>
</evidence>
<name>I0GQT3_SELRL</name>
<dbReference type="Pfam" id="PF13340">
    <property type="entry name" value="DUF4096"/>
    <property type="match status" value="1"/>
</dbReference>
<dbReference type="AlphaFoldDB" id="I0GQT3"/>
<evidence type="ECO:0000259" key="1">
    <source>
        <dbReference type="Pfam" id="PF13340"/>
    </source>
</evidence>
<sequence>MSDSLYTIKEAYARYSLTDEAYEKIRECLPEEKTTGRPGMDVCLFLDALIFVVREGCSWRSIPATYGKSPIMNLIKYPEKGDYLCQIHYIQSRKHMQDTV</sequence>
<dbReference type="InterPro" id="IPR025161">
    <property type="entry name" value="IS402-like_dom"/>
</dbReference>
<accession>I0GQT3</accession>